<dbReference type="InterPro" id="IPR036465">
    <property type="entry name" value="vWFA_dom_sf"/>
</dbReference>
<proteinExistence type="predicted"/>
<dbReference type="AlphaFoldDB" id="A0AAV4NLA7"/>
<evidence type="ECO:0000259" key="1">
    <source>
        <dbReference type="Pfam" id="PF25045"/>
    </source>
</evidence>
<name>A0AAV4NLA7_CAEEX</name>
<feature type="domain" description="RNA-binding protein RO60 vWA" evidence="1">
    <location>
        <begin position="2"/>
        <end position="74"/>
    </location>
</feature>
<dbReference type="Proteomes" id="UP001054945">
    <property type="component" value="Unassembled WGS sequence"/>
</dbReference>
<dbReference type="Gene3D" id="3.40.50.410">
    <property type="entry name" value="von Willebrand factor, type A domain"/>
    <property type="match status" value="1"/>
</dbReference>
<protein>
    <recommendedName>
        <fullName evidence="1">RNA-binding protein RO60 vWA domain-containing protein</fullName>
    </recommendedName>
</protein>
<evidence type="ECO:0000313" key="2">
    <source>
        <dbReference type="EMBL" id="GIX84741.1"/>
    </source>
</evidence>
<keyword evidence="3" id="KW-1185">Reference proteome</keyword>
<dbReference type="InterPro" id="IPR056800">
    <property type="entry name" value="vWA_Ro60"/>
</dbReference>
<dbReference type="SUPFAM" id="SSF53300">
    <property type="entry name" value="vWA-like"/>
    <property type="match status" value="1"/>
</dbReference>
<gene>
    <name evidence="2" type="primary">trove2</name>
    <name evidence="2" type="ORF">CEXT_84161</name>
</gene>
<accession>A0AAV4NLA7</accession>
<organism evidence="2 3">
    <name type="scientific">Caerostris extrusa</name>
    <name type="common">Bark spider</name>
    <name type="synonym">Caerostris bankana</name>
    <dbReference type="NCBI Taxonomy" id="172846"/>
    <lineage>
        <taxon>Eukaryota</taxon>
        <taxon>Metazoa</taxon>
        <taxon>Ecdysozoa</taxon>
        <taxon>Arthropoda</taxon>
        <taxon>Chelicerata</taxon>
        <taxon>Arachnida</taxon>
        <taxon>Araneae</taxon>
        <taxon>Araneomorphae</taxon>
        <taxon>Entelegynae</taxon>
        <taxon>Araneoidea</taxon>
        <taxon>Araneidae</taxon>
        <taxon>Caerostris</taxon>
    </lineage>
</organism>
<dbReference type="GO" id="GO:0032991">
    <property type="term" value="C:protein-containing complex"/>
    <property type="evidence" value="ECO:0007669"/>
    <property type="project" value="UniProtKB-ARBA"/>
</dbReference>
<dbReference type="Pfam" id="PF25045">
    <property type="entry name" value="vWA_Ro60"/>
    <property type="match status" value="1"/>
</dbReference>
<comment type="caution">
    <text evidence="2">The sequence shown here is derived from an EMBL/GenBank/DDBJ whole genome shotgun (WGS) entry which is preliminary data.</text>
</comment>
<evidence type="ECO:0000313" key="3">
    <source>
        <dbReference type="Proteomes" id="UP001054945"/>
    </source>
</evidence>
<dbReference type="EMBL" id="BPLR01020997">
    <property type="protein sequence ID" value="GIX84741.1"/>
    <property type="molecule type" value="Genomic_DNA"/>
</dbReference>
<reference evidence="2 3" key="1">
    <citation type="submission" date="2021-06" db="EMBL/GenBank/DDBJ databases">
        <title>Caerostris extrusa draft genome.</title>
        <authorList>
            <person name="Kono N."/>
            <person name="Arakawa K."/>
        </authorList>
    </citation>
    <scope>NUCLEOTIDE SEQUENCE [LARGE SCALE GENOMIC DNA]</scope>
</reference>
<sequence length="79" mass="9245">MRFDTFLIFTDHLSNTQDADVVNVFKEYKDTLHLPNTKYILSTLCDRESVFHEDPAFLHLVGFNTKLLQIIQDYTCGVF</sequence>